<comment type="subcellular location">
    <subcellularLocation>
        <location evidence="1">Cell inner membrane</location>
        <topology evidence="1">Multi-pass membrane protein</topology>
    </subcellularLocation>
</comment>
<dbReference type="GO" id="GO:0005886">
    <property type="term" value="C:plasma membrane"/>
    <property type="evidence" value="ECO:0007669"/>
    <property type="project" value="UniProtKB-SubCell"/>
</dbReference>
<dbReference type="AlphaFoldDB" id="A0A1J5SFN3"/>
<feature type="transmembrane region" description="Helical" evidence="8">
    <location>
        <begin position="48"/>
        <end position="66"/>
    </location>
</feature>
<feature type="transmembrane region" description="Helical" evidence="8">
    <location>
        <begin position="277"/>
        <end position="297"/>
    </location>
</feature>
<gene>
    <name evidence="9" type="ORF">GALL_189270</name>
</gene>
<name>A0A1J5SFN3_9ZZZZ</name>
<comment type="caution">
    <text evidence="9">The sequence shown here is derived from an EMBL/GenBank/DDBJ whole genome shotgun (WGS) entry which is preliminary data.</text>
</comment>
<keyword evidence="3" id="KW-1003">Cell membrane</keyword>
<dbReference type="Pfam" id="PF04143">
    <property type="entry name" value="Sulf_transp"/>
    <property type="match status" value="1"/>
</dbReference>
<feature type="transmembrane region" description="Helical" evidence="8">
    <location>
        <begin position="317"/>
        <end position="339"/>
    </location>
</feature>
<accession>A0A1J5SFN3</accession>
<evidence type="ECO:0000256" key="6">
    <source>
        <dbReference type="ARBA" id="ARBA00022989"/>
    </source>
</evidence>
<evidence type="ECO:0000256" key="1">
    <source>
        <dbReference type="ARBA" id="ARBA00004429"/>
    </source>
</evidence>
<evidence type="ECO:0000256" key="7">
    <source>
        <dbReference type="ARBA" id="ARBA00023136"/>
    </source>
</evidence>
<reference evidence="9" key="1">
    <citation type="submission" date="2016-10" db="EMBL/GenBank/DDBJ databases">
        <title>Sequence of Gallionella enrichment culture.</title>
        <authorList>
            <person name="Poehlein A."/>
            <person name="Muehling M."/>
            <person name="Daniel R."/>
        </authorList>
    </citation>
    <scope>NUCLEOTIDE SEQUENCE</scope>
</reference>
<keyword evidence="7 8" id="KW-0472">Membrane</keyword>
<evidence type="ECO:0000256" key="5">
    <source>
        <dbReference type="ARBA" id="ARBA00022692"/>
    </source>
</evidence>
<dbReference type="InterPro" id="IPR007272">
    <property type="entry name" value="Sulf_transp_TsuA/YedE"/>
</dbReference>
<sequence length="375" mass="39553">MALTIHNEVLLAVFAIAAVMGATANKTNFCTMGAVSDWVNMGDTGRLRAWLLAIAIAIGGVVALEASGRVNISGSTFPPYRTENFAWLRYLLGGAMFGIGMTLASGCGNKTLVRIGGGNLKSLVVLVIASVMAYLMLWTDFYGTMFDSWMSPLAIGLAKYGIRSQTLDAIIGGLVGMENTATLHLALGALLAVALLLFIFKAADFRANFDNILGGTVIGLAVVAGWAITGSSIGQAWREWAEMADTVPSRVQMQSYTFISPMGDTARYLMHPADFSLINFGICALTGVIVGSFLYALAKRSFRIEWFASAGDFFNHAVGAVLMGVGGVLGMGCTIGQGVTGVSTLAIGSMLTLAAIIAGAAGTMKLQYWRMMREA</sequence>
<keyword evidence="5 8" id="KW-0812">Transmembrane</keyword>
<feature type="transmembrane region" description="Helical" evidence="8">
    <location>
        <begin position="118"/>
        <end position="137"/>
    </location>
</feature>
<keyword evidence="6 8" id="KW-1133">Transmembrane helix</keyword>
<evidence type="ECO:0000256" key="4">
    <source>
        <dbReference type="ARBA" id="ARBA00022519"/>
    </source>
</evidence>
<dbReference type="PANTHER" id="PTHR30574">
    <property type="entry name" value="INNER MEMBRANE PROTEIN YEDE"/>
    <property type="match status" value="1"/>
</dbReference>
<evidence type="ECO:0000256" key="2">
    <source>
        <dbReference type="ARBA" id="ARBA00022448"/>
    </source>
</evidence>
<evidence type="ECO:0000256" key="8">
    <source>
        <dbReference type="SAM" id="Phobius"/>
    </source>
</evidence>
<evidence type="ECO:0000256" key="3">
    <source>
        <dbReference type="ARBA" id="ARBA00022475"/>
    </source>
</evidence>
<feature type="transmembrane region" description="Helical" evidence="8">
    <location>
        <begin position="87"/>
        <end position="106"/>
    </location>
</feature>
<proteinExistence type="predicted"/>
<evidence type="ECO:0000313" key="9">
    <source>
        <dbReference type="EMBL" id="OIQ99013.1"/>
    </source>
</evidence>
<keyword evidence="2" id="KW-0813">Transport</keyword>
<protein>
    <submittedName>
        <fullName evidence="9">Putative inner membrane protein</fullName>
    </submittedName>
</protein>
<dbReference type="PANTHER" id="PTHR30574:SF1">
    <property type="entry name" value="SULPHUR TRANSPORT DOMAIN-CONTAINING PROTEIN"/>
    <property type="match status" value="1"/>
</dbReference>
<feature type="transmembrane region" description="Helical" evidence="8">
    <location>
        <begin position="182"/>
        <end position="200"/>
    </location>
</feature>
<organism evidence="9">
    <name type="scientific">mine drainage metagenome</name>
    <dbReference type="NCBI Taxonomy" id="410659"/>
    <lineage>
        <taxon>unclassified sequences</taxon>
        <taxon>metagenomes</taxon>
        <taxon>ecological metagenomes</taxon>
    </lineage>
</organism>
<feature type="transmembrane region" description="Helical" evidence="8">
    <location>
        <begin position="212"/>
        <end position="233"/>
    </location>
</feature>
<keyword evidence="4" id="KW-0997">Cell inner membrane</keyword>
<feature type="transmembrane region" description="Helical" evidence="8">
    <location>
        <begin position="345"/>
        <end position="364"/>
    </location>
</feature>
<dbReference type="EMBL" id="MLJW01000111">
    <property type="protein sequence ID" value="OIQ99013.1"/>
    <property type="molecule type" value="Genomic_DNA"/>
</dbReference>